<evidence type="ECO:0000313" key="2">
    <source>
        <dbReference type="EMBL" id="MDT3316716.1"/>
    </source>
</evidence>
<feature type="domain" description="Stress-response A/B barrel" evidence="1">
    <location>
        <begin position="3"/>
        <end position="92"/>
    </location>
</feature>
<dbReference type="SMART" id="SM00886">
    <property type="entry name" value="Dabb"/>
    <property type="match status" value="1"/>
</dbReference>
<accession>A0ABU3GB63</accession>
<evidence type="ECO:0000259" key="1">
    <source>
        <dbReference type="PROSITE" id="PS51502"/>
    </source>
</evidence>
<dbReference type="Pfam" id="PF07876">
    <property type="entry name" value="Dabb"/>
    <property type="match status" value="1"/>
</dbReference>
<organism evidence="2 3">
    <name type="scientific">Microbacterium gawkjiense</name>
    <dbReference type="NCBI Taxonomy" id="3067309"/>
    <lineage>
        <taxon>Bacteria</taxon>
        <taxon>Bacillati</taxon>
        <taxon>Actinomycetota</taxon>
        <taxon>Actinomycetes</taxon>
        <taxon>Micrococcales</taxon>
        <taxon>Microbacteriaceae</taxon>
        <taxon>Microbacterium</taxon>
    </lineage>
</organism>
<dbReference type="Proteomes" id="UP001251849">
    <property type="component" value="Unassembled WGS sequence"/>
</dbReference>
<sequence length="94" mass="11060">MTYRHVVLFRIHDDVEEHDVTRAVDALRSLAELPCVEDWRIARSLDERKGRILIEEATFADEDAFAAFREDPRHRDVAARMSEISDWWIGDYVS</sequence>
<name>A0ABU3GB63_9MICO</name>
<gene>
    <name evidence="2" type="ORF">Q9S71_07740</name>
</gene>
<evidence type="ECO:0000313" key="3">
    <source>
        <dbReference type="Proteomes" id="UP001251849"/>
    </source>
</evidence>
<dbReference type="EMBL" id="JAUZVV010000001">
    <property type="protein sequence ID" value="MDT3316716.1"/>
    <property type="molecule type" value="Genomic_DNA"/>
</dbReference>
<comment type="caution">
    <text evidence="2">The sequence shown here is derived from an EMBL/GenBank/DDBJ whole genome shotgun (WGS) entry which is preliminary data.</text>
</comment>
<dbReference type="InterPro" id="IPR013097">
    <property type="entry name" value="Dabb"/>
</dbReference>
<keyword evidence="3" id="KW-1185">Reference proteome</keyword>
<reference evidence="2 3" key="1">
    <citation type="submission" date="2023-08" db="EMBL/GenBank/DDBJ databases">
        <title>Microbacterium aquilitoris sp. nov. and Microbacterium gwkjibeachense sp. nov., isolated from beach.</title>
        <authorList>
            <person name="Lee S.D."/>
            <person name="Yang H."/>
            <person name="Kim I."/>
        </authorList>
    </citation>
    <scope>NUCLEOTIDE SEQUENCE [LARGE SCALE GENOMIC DNA]</scope>
    <source>
        <strain evidence="2 3">KSW4-11</strain>
    </source>
</reference>
<dbReference type="InterPro" id="IPR011008">
    <property type="entry name" value="Dimeric_a/b-barrel"/>
</dbReference>
<dbReference type="Gene3D" id="3.30.70.100">
    <property type="match status" value="1"/>
</dbReference>
<protein>
    <submittedName>
        <fullName evidence="2">Dabb family protein</fullName>
    </submittedName>
</protein>
<dbReference type="SUPFAM" id="SSF54909">
    <property type="entry name" value="Dimeric alpha+beta barrel"/>
    <property type="match status" value="1"/>
</dbReference>
<dbReference type="PROSITE" id="PS51502">
    <property type="entry name" value="S_R_A_B_BARREL"/>
    <property type="match status" value="1"/>
</dbReference>
<dbReference type="RefSeq" id="WP_311861543.1">
    <property type="nucleotide sequence ID" value="NZ_JAUZVV010000001.1"/>
</dbReference>
<proteinExistence type="predicted"/>